<evidence type="ECO:0000313" key="1">
    <source>
        <dbReference type="EMBL" id="RNA19432.1"/>
    </source>
</evidence>
<dbReference type="Proteomes" id="UP000276133">
    <property type="component" value="Unassembled WGS sequence"/>
</dbReference>
<keyword evidence="2" id="KW-1185">Reference proteome</keyword>
<gene>
    <name evidence="1" type="ORF">BpHYR1_032686</name>
</gene>
<accession>A0A3M7R727</accession>
<dbReference type="EMBL" id="REGN01004044">
    <property type="protein sequence ID" value="RNA19432.1"/>
    <property type="molecule type" value="Genomic_DNA"/>
</dbReference>
<name>A0A3M7R727_BRAPC</name>
<protein>
    <submittedName>
        <fullName evidence="1">Uncharacterized protein</fullName>
    </submittedName>
</protein>
<comment type="caution">
    <text evidence="1">The sequence shown here is derived from an EMBL/GenBank/DDBJ whole genome shotgun (WGS) entry which is preliminary data.</text>
</comment>
<sequence>MSYLTLKSCSDLQTKFAETFFCIKDYNKAKFFIFSHYKHKISHTKLFLVKNLQIFYGLMLLIITDVLKKLRLGILRLCIVLLFKHKNKIKQK</sequence>
<organism evidence="1 2">
    <name type="scientific">Brachionus plicatilis</name>
    <name type="common">Marine rotifer</name>
    <name type="synonym">Brachionus muelleri</name>
    <dbReference type="NCBI Taxonomy" id="10195"/>
    <lineage>
        <taxon>Eukaryota</taxon>
        <taxon>Metazoa</taxon>
        <taxon>Spiralia</taxon>
        <taxon>Gnathifera</taxon>
        <taxon>Rotifera</taxon>
        <taxon>Eurotatoria</taxon>
        <taxon>Monogononta</taxon>
        <taxon>Pseudotrocha</taxon>
        <taxon>Ploima</taxon>
        <taxon>Brachionidae</taxon>
        <taxon>Brachionus</taxon>
    </lineage>
</organism>
<dbReference type="AlphaFoldDB" id="A0A3M7R727"/>
<reference evidence="1 2" key="1">
    <citation type="journal article" date="2018" name="Sci. Rep.">
        <title>Genomic signatures of local adaptation to the degree of environmental predictability in rotifers.</title>
        <authorList>
            <person name="Franch-Gras L."/>
            <person name="Hahn C."/>
            <person name="Garcia-Roger E.M."/>
            <person name="Carmona M.J."/>
            <person name="Serra M."/>
            <person name="Gomez A."/>
        </authorList>
    </citation>
    <scope>NUCLEOTIDE SEQUENCE [LARGE SCALE GENOMIC DNA]</scope>
    <source>
        <strain evidence="1">HYR1</strain>
    </source>
</reference>
<proteinExistence type="predicted"/>
<evidence type="ECO:0000313" key="2">
    <source>
        <dbReference type="Proteomes" id="UP000276133"/>
    </source>
</evidence>